<evidence type="ECO:0000256" key="1">
    <source>
        <dbReference type="SAM" id="Phobius"/>
    </source>
</evidence>
<keyword evidence="1" id="KW-0472">Membrane</keyword>
<feature type="transmembrane region" description="Helical" evidence="1">
    <location>
        <begin position="7"/>
        <end position="26"/>
    </location>
</feature>
<gene>
    <name evidence="2" type="ORF">KC717_01590</name>
</gene>
<protein>
    <submittedName>
        <fullName evidence="2">Uncharacterized protein</fullName>
    </submittedName>
</protein>
<proteinExistence type="predicted"/>
<name>A0A955L7X7_9BACT</name>
<organism evidence="2 3">
    <name type="scientific">Candidatus Dojkabacteria bacterium</name>
    <dbReference type="NCBI Taxonomy" id="2099670"/>
    <lineage>
        <taxon>Bacteria</taxon>
        <taxon>Candidatus Dojkabacteria</taxon>
    </lineage>
</organism>
<dbReference type="EMBL" id="JAGQLH010000013">
    <property type="protein sequence ID" value="MCA9385320.1"/>
    <property type="molecule type" value="Genomic_DNA"/>
</dbReference>
<sequence length="249" mass="28885">MKSKFMVIFSVFLLIAIAGVSLWYIFSQNYFGFPFEEEDQITRIQPGNDKTKDGWLAYEDEFNGYEISFEYPEQWSISNEELSWSQEGDYIVFQKEVVKDVDTDFYTSQEFDVFVISTDPVIRSYSPEPVEINTEDGDVRDSIQINDEIYQLTKYMFGEGGDGYVHVGGNYSVQLDNNLWLSALYEYSEVYISNQCEYENIKDCRCVSEPVIMPGCMPNEQVLGDSIGIYSTDLEEVFEVMETFEWAVI</sequence>
<evidence type="ECO:0000313" key="3">
    <source>
        <dbReference type="Proteomes" id="UP000754563"/>
    </source>
</evidence>
<reference evidence="2" key="1">
    <citation type="submission" date="2020-04" db="EMBL/GenBank/DDBJ databases">
        <authorList>
            <person name="Zhang T."/>
        </authorList>
    </citation>
    <scope>NUCLEOTIDE SEQUENCE</scope>
    <source>
        <strain evidence="2">HKST-UBA11</strain>
    </source>
</reference>
<accession>A0A955L7X7</accession>
<keyword evidence="1" id="KW-1133">Transmembrane helix</keyword>
<dbReference type="Proteomes" id="UP000754563">
    <property type="component" value="Unassembled WGS sequence"/>
</dbReference>
<reference evidence="2" key="2">
    <citation type="journal article" date="2021" name="Microbiome">
        <title>Successional dynamics and alternative stable states in a saline activated sludge microbial community over 9 years.</title>
        <authorList>
            <person name="Wang Y."/>
            <person name="Ye J."/>
            <person name="Ju F."/>
            <person name="Liu L."/>
            <person name="Boyd J.A."/>
            <person name="Deng Y."/>
            <person name="Parks D.H."/>
            <person name="Jiang X."/>
            <person name="Yin X."/>
            <person name="Woodcroft B.J."/>
            <person name="Tyson G.W."/>
            <person name="Hugenholtz P."/>
            <person name="Polz M.F."/>
            <person name="Zhang T."/>
        </authorList>
    </citation>
    <scope>NUCLEOTIDE SEQUENCE</scope>
    <source>
        <strain evidence="2">HKST-UBA11</strain>
    </source>
</reference>
<comment type="caution">
    <text evidence="2">The sequence shown here is derived from an EMBL/GenBank/DDBJ whole genome shotgun (WGS) entry which is preliminary data.</text>
</comment>
<keyword evidence="1" id="KW-0812">Transmembrane</keyword>
<dbReference type="AlphaFoldDB" id="A0A955L7X7"/>
<evidence type="ECO:0000313" key="2">
    <source>
        <dbReference type="EMBL" id="MCA9385320.1"/>
    </source>
</evidence>